<accession>A0A843URV4</accession>
<feature type="domain" description="Protein kinase" evidence="6">
    <location>
        <begin position="116"/>
        <end position="458"/>
    </location>
</feature>
<dbReference type="Gene3D" id="3.30.200.20">
    <property type="entry name" value="Phosphorylase Kinase, domain 1"/>
    <property type="match status" value="1"/>
</dbReference>
<evidence type="ECO:0000256" key="2">
    <source>
        <dbReference type="ARBA" id="ARBA00022741"/>
    </source>
</evidence>
<dbReference type="GO" id="GO:0005524">
    <property type="term" value="F:ATP binding"/>
    <property type="evidence" value="ECO:0007669"/>
    <property type="project" value="UniProtKB-KW"/>
</dbReference>
<dbReference type="InterPro" id="IPR001245">
    <property type="entry name" value="Ser-Thr/Tyr_kinase_cat_dom"/>
</dbReference>
<name>A0A843URV4_COLES</name>
<evidence type="ECO:0000256" key="1">
    <source>
        <dbReference type="ARBA" id="ARBA00022679"/>
    </source>
</evidence>
<feature type="compositionally biased region" description="Basic and acidic residues" evidence="5">
    <location>
        <begin position="522"/>
        <end position="531"/>
    </location>
</feature>
<comment type="caution">
    <text evidence="7">The sequence shown here is derived from an EMBL/GenBank/DDBJ whole genome shotgun (WGS) entry which is preliminary data.</text>
</comment>
<evidence type="ECO:0000256" key="5">
    <source>
        <dbReference type="SAM" id="MobiDB-lite"/>
    </source>
</evidence>
<dbReference type="EMBL" id="NMUH01000637">
    <property type="protein sequence ID" value="MQL82519.1"/>
    <property type="molecule type" value="Genomic_DNA"/>
</dbReference>
<reference evidence="7" key="1">
    <citation type="submission" date="2017-07" db="EMBL/GenBank/DDBJ databases">
        <title>Taro Niue Genome Assembly and Annotation.</title>
        <authorList>
            <person name="Atibalentja N."/>
            <person name="Keating K."/>
            <person name="Fields C.J."/>
        </authorList>
    </citation>
    <scope>NUCLEOTIDE SEQUENCE</scope>
    <source>
        <strain evidence="7">Niue_2</strain>
        <tissue evidence="7">Leaf</tissue>
    </source>
</reference>
<protein>
    <recommendedName>
        <fullName evidence="6">Protein kinase domain-containing protein</fullName>
    </recommendedName>
</protein>
<dbReference type="InterPro" id="IPR052059">
    <property type="entry name" value="CR_Ser/Thr_kinase"/>
</dbReference>
<dbReference type="PROSITE" id="PS00108">
    <property type="entry name" value="PROTEIN_KINASE_ST"/>
    <property type="match status" value="1"/>
</dbReference>
<organism evidence="7 8">
    <name type="scientific">Colocasia esculenta</name>
    <name type="common">Wild taro</name>
    <name type="synonym">Arum esculentum</name>
    <dbReference type="NCBI Taxonomy" id="4460"/>
    <lineage>
        <taxon>Eukaryota</taxon>
        <taxon>Viridiplantae</taxon>
        <taxon>Streptophyta</taxon>
        <taxon>Embryophyta</taxon>
        <taxon>Tracheophyta</taxon>
        <taxon>Spermatophyta</taxon>
        <taxon>Magnoliopsida</taxon>
        <taxon>Liliopsida</taxon>
        <taxon>Araceae</taxon>
        <taxon>Aroideae</taxon>
        <taxon>Colocasieae</taxon>
        <taxon>Colocasia</taxon>
    </lineage>
</organism>
<dbReference type="InterPro" id="IPR011009">
    <property type="entry name" value="Kinase-like_dom_sf"/>
</dbReference>
<evidence type="ECO:0000313" key="7">
    <source>
        <dbReference type="EMBL" id="MQL82519.1"/>
    </source>
</evidence>
<dbReference type="OrthoDB" id="4062651at2759"/>
<dbReference type="GO" id="GO:0004672">
    <property type="term" value="F:protein kinase activity"/>
    <property type="evidence" value="ECO:0007669"/>
    <property type="project" value="InterPro"/>
</dbReference>
<feature type="region of interest" description="Disordered" evidence="5">
    <location>
        <begin position="1"/>
        <end position="25"/>
    </location>
</feature>
<dbReference type="FunFam" id="3.30.200.20:FF:000327">
    <property type="entry name" value="Cysteine-rich receptor-like protein kinase 10"/>
    <property type="match status" value="1"/>
</dbReference>
<dbReference type="SUPFAM" id="SSF56112">
    <property type="entry name" value="Protein kinase-like (PK-like)"/>
    <property type="match status" value="1"/>
</dbReference>
<feature type="region of interest" description="Disordered" evidence="5">
    <location>
        <begin position="456"/>
        <end position="531"/>
    </location>
</feature>
<dbReference type="Gene3D" id="1.10.510.10">
    <property type="entry name" value="Transferase(Phosphotransferase) domain 1"/>
    <property type="match status" value="1"/>
</dbReference>
<sequence>MPRSLRRKDPSVSNQYPPPHGGYRARFPQESLLLRRAVRAESEGFAKRSRIEAAGAWNLVNQSRSPAPVTADDEIPRLPGEIRQAIQAQEEDLQSIASKEQKHFPYDALAAATNKFSQKNKLGEGGFGPVYKGTLKDGREVAVKKLSRGSRQGAKEFMNEAMLLSRVQHKNVVNLHGYCTASSSSAAGDGHEEKLLVYEYVPHESLDKYLFRTSAPPPSSPALPFGISINLRYYPQVFVYTQYAHVTTPEDVNALNCYAVLLLLRGVADAQRRRELDWKKRHDIILGVARGLLYLHEDAHTIVIHRDIKASNILLDDKWAPKIADFGMARLFPEDQTHINTRVAGTNGYMAPEYVMHGQLSTKADVFSFGVLVLELISGQRNSAFIPQPDAQSLPEWAWRLHRKKQSMDLMDEALWPTAVREQVEMCMHVGLLCTQADPKTRPDMRRVVVILSKRPSTLEEPSKPGYPGSRYRRSHGPRSSAASGESSSGSTSASASGSSFPSASNPHTATTSTTTRSARLRSLEKRPMVE</sequence>
<dbReference type="InterPro" id="IPR000719">
    <property type="entry name" value="Prot_kinase_dom"/>
</dbReference>
<dbReference type="InterPro" id="IPR008271">
    <property type="entry name" value="Ser/Thr_kinase_AS"/>
</dbReference>
<dbReference type="PANTHER" id="PTHR47973">
    <property type="entry name" value="CYSTEINE-RICH RECEPTOR-LIKE PROTEIN KINASE 3"/>
    <property type="match status" value="1"/>
</dbReference>
<evidence type="ECO:0000256" key="4">
    <source>
        <dbReference type="ARBA" id="ARBA00022840"/>
    </source>
</evidence>
<keyword evidence="3" id="KW-0418">Kinase</keyword>
<keyword evidence="1" id="KW-0808">Transferase</keyword>
<evidence type="ECO:0000313" key="8">
    <source>
        <dbReference type="Proteomes" id="UP000652761"/>
    </source>
</evidence>
<gene>
    <name evidence="7" type="ORF">Taro_015001</name>
</gene>
<proteinExistence type="predicted"/>
<dbReference type="AlphaFoldDB" id="A0A843URV4"/>
<evidence type="ECO:0000256" key="3">
    <source>
        <dbReference type="ARBA" id="ARBA00022777"/>
    </source>
</evidence>
<dbReference type="PROSITE" id="PS50011">
    <property type="entry name" value="PROTEIN_KINASE_DOM"/>
    <property type="match status" value="1"/>
</dbReference>
<keyword evidence="2" id="KW-0547">Nucleotide-binding</keyword>
<dbReference type="SMART" id="SM00220">
    <property type="entry name" value="S_TKc"/>
    <property type="match status" value="1"/>
</dbReference>
<keyword evidence="8" id="KW-1185">Reference proteome</keyword>
<feature type="compositionally biased region" description="Low complexity" evidence="5">
    <location>
        <begin position="480"/>
        <end position="518"/>
    </location>
</feature>
<dbReference type="FunFam" id="1.10.510.10:FF:000336">
    <property type="entry name" value="Cysteine-rich receptor-like protein kinase 2"/>
    <property type="match status" value="1"/>
</dbReference>
<keyword evidence="4" id="KW-0067">ATP-binding</keyword>
<dbReference type="Proteomes" id="UP000652761">
    <property type="component" value="Unassembled WGS sequence"/>
</dbReference>
<dbReference type="Pfam" id="PF07714">
    <property type="entry name" value="PK_Tyr_Ser-Thr"/>
    <property type="match status" value="1"/>
</dbReference>
<evidence type="ECO:0000259" key="6">
    <source>
        <dbReference type="PROSITE" id="PS50011"/>
    </source>
</evidence>